<evidence type="ECO:0000313" key="3">
    <source>
        <dbReference type="Proteomes" id="UP001500683"/>
    </source>
</evidence>
<name>A0ABP7V529_9ACTN</name>
<feature type="compositionally biased region" description="Acidic residues" evidence="1">
    <location>
        <begin position="508"/>
        <end position="521"/>
    </location>
</feature>
<dbReference type="RefSeq" id="WP_344941443.1">
    <property type="nucleotide sequence ID" value="NZ_BAAAZG010000002.1"/>
</dbReference>
<evidence type="ECO:0000256" key="1">
    <source>
        <dbReference type="SAM" id="MobiDB-lite"/>
    </source>
</evidence>
<dbReference type="InterPro" id="IPR021145">
    <property type="entry name" value="Portal_protein_SPP1_Gp6-like"/>
</dbReference>
<gene>
    <name evidence="2" type="ORF">GCM10022214_10400</name>
</gene>
<dbReference type="Pfam" id="PF05133">
    <property type="entry name" value="SPP1_portal"/>
    <property type="match status" value="1"/>
</dbReference>
<sequence>MPLPTGGPWPPATLQPIYDMFHVLDAWYRGDGDRLSTVYGQLANKARPVNRPSQYRGGIVGMVARWFWGQPTPAGQKRTKLHVPIASDIATMSSDLLFSEPPNITVPTPATQARIDEMVPDLQATLLQGSEVGSALGGYYLRAVWDRDVAPRPWLGAVHADAAVPTFRWGRLYAVTFWRTIEELPDGRCLVHLERHEPGWILHGLYRGDPGMLGEQLPLTAHPETEHLEPAIETGLTRCTAVYVPNMKPNRDWRTYPPGQDLGRSDYAGPVMGLMDALDEAWTSWMRDLRLAKARLIVPSSYLQSLGRGQGAAFDPDQELYEGLETLGEGDRMEISAQQFAIRVQEHRDTQAELLAAILRAAGYSAQSFGLSGEVAITATEVAAKERRSLVTRGKKALYTAPALADAIEMLLQLEASLFGSSVVPERPDIEFGDSVSPDIMQLAQTAELMHRAEAVSTETLVRMLHPDWDDPAVQAEVARIRDESGALTADPLGQSVTDAVRATYDAPADEDPDAAPADGE</sequence>
<dbReference type="EMBL" id="BAAAZG010000002">
    <property type="protein sequence ID" value="GAA4059765.1"/>
    <property type="molecule type" value="Genomic_DNA"/>
</dbReference>
<feature type="region of interest" description="Disordered" evidence="1">
    <location>
        <begin position="485"/>
        <end position="521"/>
    </location>
</feature>
<protein>
    <recommendedName>
        <fullName evidence="4">Phage portal protein</fullName>
    </recommendedName>
</protein>
<comment type="caution">
    <text evidence="2">The sequence shown here is derived from an EMBL/GenBank/DDBJ whole genome shotgun (WGS) entry which is preliminary data.</text>
</comment>
<organism evidence="2 3">
    <name type="scientific">Actinomadura miaoliensis</name>
    <dbReference type="NCBI Taxonomy" id="430685"/>
    <lineage>
        <taxon>Bacteria</taxon>
        <taxon>Bacillati</taxon>
        <taxon>Actinomycetota</taxon>
        <taxon>Actinomycetes</taxon>
        <taxon>Streptosporangiales</taxon>
        <taxon>Thermomonosporaceae</taxon>
        <taxon>Actinomadura</taxon>
    </lineage>
</organism>
<reference evidence="3" key="1">
    <citation type="journal article" date="2019" name="Int. J. Syst. Evol. Microbiol.">
        <title>The Global Catalogue of Microorganisms (GCM) 10K type strain sequencing project: providing services to taxonomists for standard genome sequencing and annotation.</title>
        <authorList>
            <consortium name="The Broad Institute Genomics Platform"/>
            <consortium name="The Broad Institute Genome Sequencing Center for Infectious Disease"/>
            <person name="Wu L."/>
            <person name="Ma J."/>
        </authorList>
    </citation>
    <scope>NUCLEOTIDE SEQUENCE [LARGE SCALE GENOMIC DNA]</scope>
    <source>
        <strain evidence="3">JCM 16702</strain>
    </source>
</reference>
<dbReference type="Proteomes" id="UP001500683">
    <property type="component" value="Unassembled WGS sequence"/>
</dbReference>
<proteinExistence type="predicted"/>
<keyword evidence="3" id="KW-1185">Reference proteome</keyword>
<evidence type="ECO:0008006" key="4">
    <source>
        <dbReference type="Google" id="ProtNLM"/>
    </source>
</evidence>
<accession>A0ABP7V529</accession>
<evidence type="ECO:0000313" key="2">
    <source>
        <dbReference type="EMBL" id="GAA4059765.1"/>
    </source>
</evidence>